<protein>
    <recommendedName>
        <fullName evidence="4">DUF4315 family protein</fullName>
    </recommendedName>
</protein>
<reference evidence="3" key="1">
    <citation type="submission" date="2015-10" db="EMBL/GenBank/DDBJ databases">
        <title>Draft Genome Sequences of 11 Lactococcus lactis subspecies cremoris strains.</title>
        <authorList>
            <person name="Wels M."/>
            <person name="Backus L."/>
            <person name="Boekhorst J."/>
            <person name="Dijkstra A."/>
            <person name="Beerthuizen M."/>
            <person name="Kelly W."/>
            <person name="Siezen R."/>
            <person name="Bachmann H."/>
            <person name="Van Hijum S."/>
        </authorList>
    </citation>
    <scope>NUCLEOTIDE SEQUENCE [LARGE SCALE GENOMIC DNA]</scope>
    <source>
        <strain evidence="3">M20</strain>
    </source>
</reference>
<feature type="coiled-coil region" evidence="1">
    <location>
        <begin position="2"/>
        <end position="43"/>
    </location>
</feature>
<keyword evidence="1" id="KW-0175">Coiled coil</keyword>
<comment type="caution">
    <text evidence="2">The sequence shown here is derived from an EMBL/GenBank/DDBJ whole genome shotgun (WGS) entry which is preliminary data.</text>
</comment>
<evidence type="ECO:0000256" key="1">
    <source>
        <dbReference type="SAM" id="Coils"/>
    </source>
</evidence>
<evidence type="ECO:0000313" key="3">
    <source>
        <dbReference type="Proteomes" id="UP000053719"/>
    </source>
</evidence>
<dbReference type="AlphaFoldDB" id="A0A0V8E579"/>
<dbReference type="RefSeq" id="WP_058211757.1">
    <property type="nucleotide sequence ID" value="NZ_LKLU01000073.1"/>
</dbReference>
<accession>A0A0V8E579</accession>
<evidence type="ECO:0008006" key="4">
    <source>
        <dbReference type="Google" id="ProtNLM"/>
    </source>
</evidence>
<dbReference type="Proteomes" id="UP000053719">
    <property type="component" value="Unassembled WGS sequence"/>
</dbReference>
<name>A0A0V8E579_LACLL</name>
<gene>
    <name evidence="2" type="ORF">M20_1275</name>
</gene>
<organism evidence="2 3">
    <name type="scientific">Lactococcus lactis subsp. lactis</name>
    <name type="common">Streptococcus lactis</name>
    <dbReference type="NCBI Taxonomy" id="1360"/>
    <lineage>
        <taxon>Bacteria</taxon>
        <taxon>Bacillati</taxon>
        <taxon>Bacillota</taxon>
        <taxon>Bacilli</taxon>
        <taxon>Lactobacillales</taxon>
        <taxon>Streptococcaceae</taxon>
        <taxon>Lactococcus</taxon>
    </lineage>
</organism>
<evidence type="ECO:0000313" key="2">
    <source>
        <dbReference type="EMBL" id="KSU20941.1"/>
    </source>
</evidence>
<proteinExistence type="predicted"/>
<dbReference type="Gene3D" id="1.20.5.4130">
    <property type="match status" value="1"/>
</dbReference>
<sequence>MAKVSKNKLNQLKSKLKKEEDNLIKIQENINDLKKQIESEQTELFMKTLREAGVDFEEAIDTVLLISSDQQPKPQLPNHSMEDSI</sequence>
<dbReference type="EMBL" id="LKLU01000073">
    <property type="protein sequence ID" value="KSU20941.1"/>
    <property type="molecule type" value="Genomic_DNA"/>
</dbReference>
<dbReference type="PATRIC" id="fig|1360.114.peg.1668"/>